<keyword evidence="2" id="KW-1185">Reference proteome</keyword>
<reference evidence="1 2" key="1">
    <citation type="submission" date="2018-09" db="EMBL/GenBank/DDBJ databases">
        <authorList>
            <person name="Zhu H."/>
        </authorList>
    </citation>
    <scope>NUCLEOTIDE SEQUENCE [LARGE SCALE GENOMIC DNA]</scope>
    <source>
        <strain evidence="1 2">K1W22B-8</strain>
    </source>
</reference>
<dbReference type="RefSeq" id="WP_119776407.1">
    <property type="nucleotide sequence ID" value="NZ_QYUK01000008.1"/>
</dbReference>
<sequence length="99" mass="10760">MNAATLIAVQSDGHVTWGLPPKGALVIASATKWVLGKNCVEACGRSRPPFSRQYDVPGVPEAKDRDEAMLAIGRWQAKIERYPGIEIYPCPYIYEGAAA</sequence>
<dbReference type="AlphaFoldDB" id="A0A418WU85"/>
<proteinExistence type="predicted"/>
<dbReference type="EMBL" id="QYUK01000008">
    <property type="protein sequence ID" value="RJF94834.1"/>
    <property type="molecule type" value="Genomic_DNA"/>
</dbReference>
<organism evidence="1 2">
    <name type="scientific">Oleomonas cavernae</name>
    <dbReference type="NCBI Taxonomy" id="2320859"/>
    <lineage>
        <taxon>Bacteria</taxon>
        <taxon>Pseudomonadati</taxon>
        <taxon>Pseudomonadota</taxon>
        <taxon>Alphaproteobacteria</taxon>
        <taxon>Acetobacterales</taxon>
        <taxon>Acetobacteraceae</taxon>
        <taxon>Oleomonas</taxon>
    </lineage>
</organism>
<dbReference type="Proteomes" id="UP000284605">
    <property type="component" value="Unassembled WGS sequence"/>
</dbReference>
<gene>
    <name evidence="1" type="ORF">D3874_03195</name>
</gene>
<comment type="caution">
    <text evidence="1">The sequence shown here is derived from an EMBL/GenBank/DDBJ whole genome shotgun (WGS) entry which is preliminary data.</text>
</comment>
<accession>A0A418WU85</accession>
<evidence type="ECO:0000313" key="1">
    <source>
        <dbReference type="EMBL" id="RJF94834.1"/>
    </source>
</evidence>
<evidence type="ECO:0000313" key="2">
    <source>
        <dbReference type="Proteomes" id="UP000284605"/>
    </source>
</evidence>
<name>A0A418WU85_9PROT</name>
<protein>
    <submittedName>
        <fullName evidence="1">Uncharacterized protein</fullName>
    </submittedName>
</protein>